<dbReference type="STRING" id="419479.SAMN04488563_4345"/>
<evidence type="ECO:0000313" key="3">
    <source>
        <dbReference type="Proteomes" id="UP000182977"/>
    </source>
</evidence>
<dbReference type="PANTHER" id="PTHR36151">
    <property type="entry name" value="BLR2777 PROTEIN"/>
    <property type="match status" value="1"/>
</dbReference>
<evidence type="ECO:0000313" key="2">
    <source>
        <dbReference type="EMBL" id="SDU72444.1"/>
    </source>
</evidence>
<evidence type="ECO:0000259" key="1">
    <source>
        <dbReference type="Pfam" id="PF09995"/>
    </source>
</evidence>
<dbReference type="RefSeq" id="WP_046772296.1">
    <property type="nucleotide sequence ID" value="NZ_LBMC01000059.1"/>
</dbReference>
<sequence length="276" mass="31032">MADDLGLFGPDSVSWRVHREPVLWLAGIRALYLQALHPRAVAGVVQNSDIRRDCWPRLMRTAEYVGTVVYGTTEQAERAGRRVRRIHDRLRAHDTVTGEEFRVDDPQLLRWIHVTEVESFVSTARRARIGLTDDDIDRYYTEQTRAAALVGLDPDTVPAGAAAVEEFYRTIRPELRLTREARDVARFLTVPPMPTKVLAIGRPAWLGLATTAMALLPRWARRLYRLPGLPTTDVAASLTILGLRGVINALPIREGPIYREAMRRADAVRAGQELAI</sequence>
<proteinExistence type="predicted"/>
<feature type="domain" description="ER-bound oxygenase mpaB/mpaB'/Rubber oxygenase catalytic" evidence="1">
    <location>
        <begin position="15"/>
        <end position="235"/>
    </location>
</feature>
<accession>A0A1H2KV94</accession>
<dbReference type="Pfam" id="PF09995">
    <property type="entry name" value="MPAB_Lcp_cat"/>
    <property type="match status" value="1"/>
</dbReference>
<dbReference type="InterPro" id="IPR018713">
    <property type="entry name" value="MPAB/Lcp_cat_dom"/>
</dbReference>
<gene>
    <name evidence="2" type="ORF">SAMN04488563_4345</name>
</gene>
<protein>
    <submittedName>
        <fullName evidence="2">Uncharacterized conserved protein, DUF2236 family</fullName>
    </submittedName>
</protein>
<keyword evidence="3" id="KW-1185">Reference proteome</keyword>
<name>A0A1H2KV94_9ACTN</name>
<dbReference type="PANTHER" id="PTHR36151:SF3">
    <property type="entry name" value="ER-BOUND OXYGENASE MPAB_MPAB'_RUBBER OXYGENASE CATALYTIC DOMAIN-CONTAINING PROTEIN"/>
    <property type="match status" value="1"/>
</dbReference>
<dbReference type="EMBL" id="LT629791">
    <property type="protein sequence ID" value="SDU72444.1"/>
    <property type="molecule type" value="Genomic_DNA"/>
</dbReference>
<dbReference type="OrthoDB" id="108890at2"/>
<dbReference type="AlphaFoldDB" id="A0A1H2KV94"/>
<organism evidence="2 3">
    <name type="scientific">Jiangella alkaliphila</name>
    <dbReference type="NCBI Taxonomy" id="419479"/>
    <lineage>
        <taxon>Bacteria</taxon>
        <taxon>Bacillati</taxon>
        <taxon>Actinomycetota</taxon>
        <taxon>Actinomycetes</taxon>
        <taxon>Jiangellales</taxon>
        <taxon>Jiangellaceae</taxon>
        <taxon>Jiangella</taxon>
    </lineage>
</organism>
<dbReference type="GO" id="GO:0016491">
    <property type="term" value="F:oxidoreductase activity"/>
    <property type="evidence" value="ECO:0007669"/>
    <property type="project" value="InterPro"/>
</dbReference>
<dbReference type="Proteomes" id="UP000182977">
    <property type="component" value="Chromosome I"/>
</dbReference>
<reference evidence="3" key="1">
    <citation type="submission" date="2016-10" db="EMBL/GenBank/DDBJ databases">
        <authorList>
            <person name="Varghese N."/>
            <person name="Submissions S."/>
        </authorList>
    </citation>
    <scope>NUCLEOTIDE SEQUENCE [LARGE SCALE GENOMIC DNA]</scope>
    <source>
        <strain evidence="3">DSM 45079</strain>
    </source>
</reference>